<dbReference type="PANTHER" id="PTHR24567:SF75">
    <property type="entry name" value="FUMARATE AND NITRATE REDUCTION REGULATORY PROTEIN"/>
    <property type="match status" value="1"/>
</dbReference>
<dbReference type="GO" id="GO:0003700">
    <property type="term" value="F:DNA-binding transcription factor activity"/>
    <property type="evidence" value="ECO:0007669"/>
    <property type="project" value="TreeGrafter"/>
</dbReference>
<sequence>MGSPAGLPIVGIFQPDHVRFTLGKIRLGQDPPQAAGGTGTDPADGRQAGVHRNGIDAARLGTARCSSCAIRDLVLFGDLRDQDFDLIHIPIDELRFQPGATLYSAGDEGGSLYTIRSGLVKLVQFLPDGTQRIVRLLRQGAVAGLEVLVGKPYEHTAVVLQEAETCRLPRAVVERLSKETPRLHARLMERWYQSLHQADEWLTELSTGSARRRLARLFLKLAADAPDEPVLLSGREDLGAMLGVGMETASRTIAEFKRAGLVVEQAPNVFACDLPALEAVALDG</sequence>
<feature type="domain" description="HTH crp-type" evidence="6">
    <location>
        <begin position="208"/>
        <end position="275"/>
    </location>
</feature>
<dbReference type="SMART" id="SM00100">
    <property type="entry name" value="cNMP"/>
    <property type="match status" value="1"/>
</dbReference>
<dbReference type="Proteomes" id="UP000316083">
    <property type="component" value="Unassembled WGS sequence"/>
</dbReference>
<proteinExistence type="predicted"/>
<dbReference type="InterPro" id="IPR036388">
    <property type="entry name" value="WH-like_DNA-bd_sf"/>
</dbReference>
<comment type="caution">
    <text evidence="7">The sequence shown here is derived from an EMBL/GenBank/DDBJ whole genome shotgun (WGS) entry which is preliminary data.</text>
</comment>
<dbReference type="SUPFAM" id="SSF51206">
    <property type="entry name" value="cAMP-binding domain-like"/>
    <property type="match status" value="1"/>
</dbReference>
<dbReference type="Gene3D" id="1.10.10.10">
    <property type="entry name" value="Winged helix-like DNA-binding domain superfamily/Winged helix DNA-binding domain"/>
    <property type="match status" value="1"/>
</dbReference>
<dbReference type="InterPro" id="IPR018490">
    <property type="entry name" value="cNMP-bd_dom_sf"/>
</dbReference>
<dbReference type="InterPro" id="IPR014710">
    <property type="entry name" value="RmlC-like_jellyroll"/>
</dbReference>
<dbReference type="InterPro" id="IPR000595">
    <property type="entry name" value="cNMP-bd_dom"/>
</dbReference>
<dbReference type="Gene3D" id="2.60.120.10">
    <property type="entry name" value="Jelly Rolls"/>
    <property type="match status" value="1"/>
</dbReference>
<organism evidence="7 8">
    <name type="scientific">Azospirillum brasilense</name>
    <dbReference type="NCBI Taxonomy" id="192"/>
    <lineage>
        <taxon>Bacteria</taxon>
        <taxon>Pseudomonadati</taxon>
        <taxon>Pseudomonadota</taxon>
        <taxon>Alphaproteobacteria</taxon>
        <taxon>Rhodospirillales</taxon>
        <taxon>Azospirillaceae</taxon>
        <taxon>Azospirillum</taxon>
    </lineage>
</organism>
<evidence type="ECO:0000313" key="8">
    <source>
        <dbReference type="Proteomes" id="UP000316083"/>
    </source>
</evidence>
<protein>
    <submittedName>
        <fullName evidence="7">CRP-like cAMP-binding protein</fullName>
    </submittedName>
</protein>
<reference evidence="7 8" key="1">
    <citation type="submission" date="2019-06" db="EMBL/GenBank/DDBJ databases">
        <title>Genomic Encyclopedia of Type Strains, Phase IV (KMG-V): Genome sequencing to study the core and pangenomes of soil and plant-associated prokaryotes.</title>
        <authorList>
            <person name="Whitman W."/>
        </authorList>
    </citation>
    <scope>NUCLEOTIDE SEQUENCE [LARGE SCALE GENOMIC DNA]</scope>
    <source>
        <strain evidence="7 8">BR 11796</strain>
    </source>
</reference>
<accession>A0A560B1A2</accession>
<dbReference type="InterPro" id="IPR050397">
    <property type="entry name" value="Env_Response_Regulators"/>
</dbReference>
<evidence type="ECO:0000259" key="5">
    <source>
        <dbReference type="PROSITE" id="PS50042"/>
    </source>
</evidence>
<dbReference type="CDD" id="cd00038">
    <property type="entry name" value="CAP_ED"/>
    <property type="match status" value="1"/>
</dbReference>
<evidence type="ECO:0000256" key="3">
    <source>
        <dbReference type="ARBA" id="ARBA00023163"/>
    </source>
</evidence>
<evidence type="ECO:0000256" key="2">
    <source>
        <dbReference type="ARBA" id="ARBA00023125"/>
    </source>
</evidence>
<name>A0A560B1A2_AZOBR</name>
<dbReference type="InterPro" id="IPR036390">
    <property type="entry name" value="WH_DNA-bd_sf"/>
</dbReference>
<dbReference type="EMBL" id="VITF01000008">
    <property type="protein sequence ID" value="TWA66406.1"/>
    <property type="molecule type" value="Genomic_DNA"/>
</dbReference>
<dbReference type="PROSITE" id="PS51063">
    <property type="entry name" value="HTH_CRP_2"/>
    <property type="match status" value="1"/>
</dbReference>
<dbReference type="GO" id="GO:0003677">
    <property type="term" value="F:DNA binding"/>
    <property type="evidence" value="ECO:0007669"/>
    <property type="project" value="UniProtKB-KW"/>
</dbReference>
<feature type="region of interest" description="Disordered" evidence="4">
    <location>
        <begin position="27"/>
        <end position="48"/>
    </location>
</feature>
<keyword evidence="2" id="KW-0238">DNA-binding</keyword>
<gene>
    <name evidence="7" type="ORF">FBZ82_10871</name>
</gene>
<keyword evidence="1" id="KW-0805">Transcription regulation</keyword>
<keyword evidence="3" id="KW-0804">Transcription</keyword>
<dbReference type="InterPro" id="IPR012318">
    <property type="entry name" value="HTH_CRP"/>
</dbReference>
<feature type="domain" description="Cyclic nucleotide-binding" evidence="5">
    <location>
        <begin position="75"/>
        <end position="194"/>
    </location>
</feature>
<dbReference type="PROSITE" id="PS50042">
    <property type="entry name" value="CNMP_BINDING_3"/>
    <property type="match status" value="1"/>
</dbReference>
<dbReference type="Pfam" id="PF00027">
    <property type="entry name" value="cNMP_binding"/>
    <property type="match status" value="1"/>
</dbReference>
<evidence type="ECO:0000256" key="1">
    <source>
        <dbReference type="ARBA" id="ARBA00023015"/>
    </source>
</evidence>
<dbReference type="PANTHER" id="PTHR24567">
    <property type="entry name" value="CRP FAMILY TRANSCRIPTIONAL REGULATORY PROTEIN"/>
    <property type="match status" value="1"/>
</dbReference>
<dbReference type="AlphaFoldDB" id="A0A560B1A2"/>
<evidence type="ECO:0000259" key="6">
    <source>
        <dbReference type="PROSITE" id="PS51063"/>
    </source>
</evidence>
<dbReference type="SUPFAM" id="SSF46785">
    <property type="entry name" value="Winged helix' DNA-binding domain"/>
    <property type="match status" value="1"/>
</dbReference>
<dbReference type="Pfam" id="PF13545">
    <property type="entry name" value="HTH_Crp_2"/>
    <property type="match status" value="1"/>
</dbReference>
<evidence type="ECO:0000313" key="7">
    <source>
        <dbReference type="EMBL" id="TWA66406.1"/>
    </source>
</evidence>
<evidence type="ECO:0000256" key="4">
    <source>
        <dbReference type="SAM" id="MobiDB-lite"/>
    </source>
</evidence>
<dbReference type="GO" id="GO:0005829">
    <property type="term" value="C:cytosol"/>
    <property type="evidence" value="ECO:0007669"/>
    <property type="project" value="TreeGrafter"/>
</dbReference>